<dbReference type="InterPro" id="IPR003598">
    <property type="entry name" value="Ig_sub2"/>
</dbReference>
<keyword evidence="6" id="KW-0325">Glycoprotein</keyword>
<dbReference type="InterPro" id="IPR036179">
    <property type="entry name" value="Ig-like_dom_sf"/>
</dbReference>
<dbReference type="AlphaFoldDB" id="A0A9W7WBB8"/>
<evidence type="ECO:0000256" key="8">
    <source>
        <dbReference type="SAM" id="Phobius"/>
    </source>
</evidence>
<name>A0A9W7WBB8_TRIRA</name>
<keyword evidence="8" id="KW-1133">Transmembrane helix</keyword>
<dbReference type="GO" id="GO:0016020">
    <property type="term" value="C:membrane"/>
    <property type="evidence" value="ECO:0007669"/>
    <property type="project" value="UniProtKB-SubCell"/>
</dbReference>
<organism evidence="10 11">
    <name type="scientific">Triplophysa rosa</name>
    <name type="common">Cave loach</name>
    <dbReference type="NCBI Taxonomy" id="992332"/>
    <lineage>
        <taxon>Eukaryota</taxon>
        <taxon>Metazoa</taxon>
        <taxon>Chordata</taxon>
        <taxon>Craniata</taxon>
        <taxon>Vertebrata</taxon>
        <taxon>Euteleostomi</taxon>
        <taxon>Actinopterygii</taxon>
        <taxon>Neopterygii</taxon>
        <taxon>Teleostei</taxon>
        <taxon>Ostariophysi</taxon>
        <taxon>Cypriniformes</taxon>
        <taxon>Nemacheilidae</taxon>
        <taxon>Triplophysa</taxon>
    </lineage>
</organism>
<keyword evidence="5" id="KW-1015">Disulfide bond</keyword>
<accession>A0A9W7WBB8</accession>
<keyword evidence="4 8" id="KW-0472">Membrane</keyword>
<evidence type="ECO:0000256" key="1">
    <source>
        <dbReference type="ARBA" id="ARBA00004370"/>
    </source>
</evidence>
<feature type="compositionally biased region" description="Basic and acidic residues" evidence="7">
    <location>
        <begin position="159"/>
        <end position="177"/>
    </location>
</feature>
<dbReference type="Proteomes" id="UP001059041">
    <property type="component" value="Linkage Group LG22"/>
</dbReference>
<dbReference type="PROSITE" id="PS50835">
    <property type="entry name" value="IG_LIKE"/>
    <property type="match status" value="1"/>
</dbReference>
<evidence type="ECO:0000256" key="7">
    <source>
        <dbReference type="SAM" id="MobiDB-lite"/>
    </source>
</evidence>
<dbReference type="InterPro" id="IPR003599">
    <property type="entry name" value="Ig_sub"/>
</dbReference>
<evidence type="ECO:0000256" key="5">
    <source>
        <dbReference type="ARBA" id="ARBA00023157"/>
    </source>
</evidence>
<dbReference type="PANTHER" id="PTHR23277">
    <property type="entry name" value="NECTIN-RELATED"/>
    <property type="match status" value="1"/>
</dbReference>
<keyword evidence="11" id="KW-1185">Reference proteome</keyword>
<dbReference type="PANTHER" id="PTHR23277:SF108">
    <property type="entry name" value="FASCICLIN-3"/>
    <property type="match status" value="1"/>
</dbReference>
<reference evidence="10" key="1">
    <citation type="submission" date="2021-02" db="EMBL/GenBank/DDBJ databases">
        <title>Comparative genomics reveals that relaxation of natural selection precedes convergent phenotypic evolution of cavefish.</title>
        <authorList>
            <person name="Peng Z."/>
        </authorList>
    </citation>
    <scope>NUCLEOTIDE SEQUENCE</scope>
    <source>
        <tissue evidence="10">Muscle</tissue>
    </source>
</reference>
<dbReference type="InterPro" id="IPR013783">
    <property type="entry name" value="Ig-like_fold"/>
</dbReference>
<feature type="non-terminal residue" evidence="10">
    <location>
        <position position="261"/>
    </location>
</feature>
<dbReference type="InterPro" id="IPR013098">
    <property type="entry name" value="Ig_I-set"/>
</dbReference>
<feature type="domain" description="Ig-like" evidence="9">
    <location>
        <begin position="17"/>
        <end position="95"/>
    </location>
</feature>
<dbReference type="InterPro" id="IPR007110">
    <property type="entry name" value="Ig-like_dom"/>
</dbReference>
<protein>
    <submittedName>
        <fullName evidence="10">HEPACAM family member 2-like</fullName>
    </submittedName>
</protein>
<comment type="caution">
    <text evidence="10">The sequence shown here is derived from an EMBL/GenBank/DDBJ whole genome shotgun (WGS) entry which is preliminary data.</text>
</comment>
<dbReference type="CDD" id="cd00096">
    <property type="entry name" value="Ig"/>
    <property type="match status" value="1"/>
</dbReference>
<evidence type="ECO:0000313" key="11">
    <source>
        <dbReference type="Proteomes" id="UP001059041"/>
    </source>
</evidence>
<dbReference type="GO" id="GO:0007157">
    <property type="term" value="P:heterophilic cell-cell adhesion via plasma membrane cell adhesion molecules"/>
    <property type="evidence" value="ECO:0007669"/>
    <property type="project" value="TreeGrafter"/>
</dbReference>
<dbReference type="GO" id="GO:0007156">
    <property type="term" value="P:homophilic cell adhesion via plasma membrane adhesion molecules"/>
    <property type="evidence" value="ECO:0007669"/>
    <property type="project" value="TreeGrafter"/>
</dbReference>
<evidence type="ECO:0000256" key="2">
    <source>
        <dbReference type="ARBA" id="ARBA00022729"/>
    </source>
</evidence>
<evidence type="ECO:0000256" key="3">
    <source>
        <dbReference type="ARBA" id="ARBA00022737"/>
    </source>
</evidence>
<dbReference type="GO" id="GO:0005912">
    <property type="term" value="C:adherens junction"/>
    <property type="evidence" value="ECO:0007669"/>
    <property type="project" value="TreeGrafter"/>
</dbReference>
<dbReference type="Gene3D" id="2.60.40.10">
    <property type="entry name" value="Immunoglobulins"/>
    <property type="match status" value="1"/>
</dbReference>
<evidence type="ECO:0000256" key="4">
    <source>
        <dbReference type="ARBA" id="ARBA00023136"/>
    </source>
</evidence>
<comment type="subcellular location">
    <subcellularLocation>
        <location evidence="1">Membrane</location>
    </subcellularLocation>
</comment>
<dbReference type="InterPro" id="IPR051427">
    <property type="entry name" value="Nectin/Nectin-like"/>
</dbReference>
<dbReference type="SUPFAM" id="SSF48726">
    <property type="entry name" value="Immunoglobulin"/>
    <property type="match status" value="1"/>
</dbReference>
<gene>
    <name evidence="10" type="ORF">IRJ41_025363</name>
</gene>
<dbReference type="SMART" id="SM00408">
    <property type="entry name" value="IGc2"/>
    <property type="match status" value="1"/>
</dbReference>
<feature type="transmembrane region" description="Helical" evidence="8">
    <location>
        <begin position="129"/>
        <end position="150"/>
    </location>
</feature>
<dbReference type="SMART" id="SM00409">
    <property type="entry name" value="IG"/>
    <property type="match status" value="1"/>
</dbReference>
<evidence type="ECO:0000256" key="6">
    <source>
        <dbReference type="ARBA" id="ARBA00023180"/>
    </source>
</evidence>
<evidence type="ECO:0000313" key="10">
    <source>
        <dbReference type="EMBL" id="KAI7793816.1"/>
    </source>
</evidence>
<keyword evidence="3" id="KW-0677">Repeat</keyword>
<keyword evidence="2" id="KW-0732">Signal</keyword>
<keyword evidence="8" id="KW-0812">Transmembrane</keyword>
<dbReference type="EMBL" id="JAFHDT010000022">
    <property type="protein sequence ID" value="KAI7793816.1"/>
    <property type="molecule type" value="Genomic_DNA"/>
</dbReference>
<feature type="region of interest" description="Disordered" evidence="7">
    <location>
        <begin position="158"/>
        <end position="181"/>
    </location>
</feature>
<sequence length="261" mass="29494">PGCNIYVWLFLFAAFDPLNATGIVVSWSYNNTSVSLTCKVSGTYTDIMWMREDSPIQRDNRHSFSNQTLHISNITNLDYGQYSCVATNSYEKSETQIYIISEECSTNGENTTFYQEHDANSNRHQAIQIFLWSGLALGILGLCISVFYGINKYRHSQVHRQDTKQDGNTRGHRREDDRTTEEDVDIDLGIYQEVPGTEVSLLPYVYTDFIKPREANQNSAAAEDTKDFGYSEIGPAVGEEIILDRSSSDEQSTPCTNTAEE</sequence>
<proteinExistence type="predicted"/>
<dbReference type="Pfam" id="PF07679">
    <property type="entry name" value="I-set"/>
    <property type="match status" value="1"/>
</dbReference>
<evidence type="ECO:0000259" key="9">
    <source>
        <dbReference type="PROSITE" id="PS50835"/>
    </source>
</evidence>